<dbReference type="PANTHER" id="PTHR20941:SF1">
    <property type="entry name" value="FOLIC ACID SYNTHESIS PROTEIN FOL1"/>
    <property type="match status" value="1"/>
</dbReference>
<reference evidence="2" key="1">
    <citation type="submission" date="2023-11" db="EMBL/GenBank/DDBJ databases">
        <title>Antimicrobial resistance in invasive Streptococcus suis isolated in Spain and the associated genetic mechanisms.</title>
        <authorList>
            <person name="Uruen C."/>
            <person name="Arenas J.A."/>
        </authorList>
    </citation>
    <scope>NUCLEOTIDE SEQUENCE</scope>
    <source>
        <strain evidence="2">Ss_70</strain>
    </source>
</reference>
<accession>A0AAW9DIM1</accession>
<sequence>MSIEQLANQVTIMGILNVTPDSFSDGGHYNEVESALVQVEKLLAEGATVIDVGGESTRPGATFVSEEDEIARVVPIIRAIKENYDCLVSV</sequence>
<dbReference type="PROSITE" id="PS50972">
    <property type="entry name" value="PTERIN_BINDING"/>
    <property type="match status" value="1"/>
</dbReference>
<name>A0AAW9DIM1_STRSU</name>
<dbReference type="SUPFAM" id="SSF51717">
    <property type="entry name" value="Dihydropteroate synthetase-like"/>
    <property type="match status" value="1"/>
</dbReference>
<dbReference type="GO" id="GO:0046654">
    <property type="term" value="P:tetrahydrofolate biosynthetic process"/>
    <property type="evidence" value="ECO:0007669"/>
    <property type="project" value="TreeGrafter"/>
</dbReference>
<dbReference type="Gene3D" id="3.20.20.20">
    <property type="entry name" value="Dihydropteroate synthase-like"/>
    <property type="match status" value="1"/>
</dbReference>
<dbReference type="InterPro" id="IPR000489">
    <property type="entry name" value="Pterin-binding_dom"/>
</dbReference>
<dbReference type="Pfam" id="PF00809">
    <property type="entry name" value="Pterin_bind"/>
    <property type="match status" value="1"/>
</dbReference>
<dbReference type="AlphaFoldDB" id="A0AAW9DIM1"/>
<dbReference type="EC" id="2.5.1.15" evidence="2"/>
<gene>
    <name evidence="2" type="ORF">SHY70_10885</name>
</gene>
<dbReference type="InterPro" id="IPR045031">
    <property type="entry name" value="DHP_synth-like"/>
</dbReference>
<dbReference type="RefSeq" id="WP_319444356.1">
    <property type="nucleotide sequence ID" value="NZ_JAWWZK010000055.1"/>
</dbReference>
<evidence type="ECO:0000313" key="3">
    <source>
        <dbReference type="Proteomes" id="UP001270004"/>
    </source>
</evidence>
<dbReference type="EMBL" id="JAWWZK010000055">
    <property type="protein sequence ID" value="MDX5038768.1"/>
    <property type="molecule type" value="Genomic_DNA"/>
</dbReference>
<comment type="caution">
    <text evidence="2">The sequence shown here is derived from an EMBL/GenBank/DDBJ whole genome shotgun (WGS) entry which is preliminary data.</text>
</comment>
<evidence type="ECO:0000259" key="1">
    <source>
        <dbReference type="PROSITE" id="PS50972"/>
    </source>
</evidence>
<dbReference type="GO" id="GO:0005829">
    <property type="term" value="C:cytosol"/>
    <property type="evidence" value="ECO:0007669"/>
    <property type="project" value="TreeGrafter"/>
</dbReference>
<evidence type="ECO:0000313" key="2">
    <source>
        <dbReference type="EMBL" id="MDX5038768.1"/>
    </source>
</evidence>
<dbReference type="PROSITE" id="PS00792">
    <property type="entry name" value="DHPS_1"/>
    <property type="match status" value="1"/>
</dbReference>
<feature type="domain" description="Pterin-binding" evidence="1">
    <location>
        <begin position="10"/>
        <end position="90"/>
    </location>
</feature>
<organism evidence="2 3">
    <name type="scientific">Streptococcus suis</name>
    <dbReference type="NCBI Taxonomy" id="1307"/>
    <lineage>
        <taxon>Bacteria</taxon>
        <taxon>Bacillati</taxon>
        <taxon>Bacillota</taxon>
        <taxon>Bacilli</taxon>
        <taxon>Lactobacillales</taxon>
        <taxon>Streptococcaceae</taxon>
        <taxon>Streptococcus</taxon>
    </lineage>
</organism>
<dbReference type="PANTHER" id="PTHR20941">
    <property type="entry name" value="FOLATE SYNTHESIS PROTEINS"/>
    <property type="match status" value="1"/>
</dbReference>
<dbReference type="InterPro" id="IPR011005">
    <property type="entry name" value="Dihydropteroate_synth-like_sf"/>
</dbReference>
<feature type="non-terminal residue" evidence="2">
    <location>
        <position position="90"/>
    </location>
</feature>
<dbReference type="Proteomes" id="UP001270004">
    <property type="component" value="Unassembled WGS sequence"/>
</dbReference>
<proteinExistence type="predicted"/>
<dbReference type="PROSITE" id="PS00793">
    <property type="entry name" value="DHPS_2"/>
    <property type="match status" value="1"/>
</dbReference>
<keyword evidence="2" id="KW-0808">Transferase</keyword>
<dbReference type="GO" id="GO:0004156">
    <property type="term" value="F:dihydropteroate synthase activity"/>
    <property type="evidence" value="ECO:0007669"/>
    <property type="project" value="UniProtKB-EC"/>
</dbReference>
<protein>
    <submittedName>
        <fullName evidence="2">Dihydropteroate synthase</fullName>
        <ecNumber evidence="2">2.5.1.15</ecNumber>
    </submittedName>
</protein>